<keyword evidence="2" id="KW-1185">Reference proteome</keyword>
<reference evidence="1 2" key="1">
    <citation type="journal article" date="2019" name="Genome Biol. Evol.">
        <title>Day and night: Metabolic profiles and evolutionary relationships of six axenic non-marine cyanobacteria.</title>
        <authorList>
            <person name="Will S.E."/>
            <person name="Henke P."/>
            <person name="Boedeker C."/>
            <person name="Huang S."/>
            <person name="Brinkmann H."/>
            <person name="Rohde M."/>
            <person name="Jarek M."/>
            <person name="Friedl T."/>
            <person name="Seufert S."/>
            <person name="Schumacher M."/>
            <person name="Overmann J."/>
            <person name="Neumann-Schaal M."/>
            <person name="Petersen J."/>
        </authorList>
    </citation>
    <scope>NUCLEOTIDE SEQUENCE [LARGE SCALE GENOMIC DNA]</scope>
    <source>
        <strain evidence="1 2">PCC 6912</strain>
    </source>
</reference>
<protein>
    <submittedName>
        <fullName evidence="1">Uncharacterized protein</fullName>
    </submittedName>
</protein>
<proteinExistence type="predicted"/>
<evidence type="ECO:0000313" key="1">
    <source>
        <dbReference type="EMBL" id="RUR83842.1"/>
    </source>
</evidence>
<evidence type="ECO:0000313" key="2">
    <source>
        <dbReference type="Proteomes" id="UP000268857"/>
    </source>
</evidence>
<dbReference type="OrthoDB" id="476694at2"/>
<dbReference type="AlphaFoldDB" id="A0A433NLM9"/>
<dbReference type="Proteomes" id="UP000268857">
    <property type="component" value="Unassembled WGS sequence"/>
</dbReference>
<comment type="caution">
    <text evidence="1">The sequence shown here is derived from an EMBL/GenBank/DDBJ whole genome shotgun (WGS) entry which is preliminary data.</text>
</comment>
<sequence length="333" mass="39074">METFKLEIDLMRPLQVRLVECKLVLLALMWMQDDENQQRNLPVDYSSPLLVDNSEWQDRSFATPDVEHFRKVSNTARIGAWDEMILLRLSHYIIPHVNCLYDASFYALVVIAMHLIDAELKGIFVNSSDQYFARRLVYESFEILDKHQFGDNLKFGDEIYFTGIEEKDSLKWGMLLNYLSFKLAALGEFIMDTSDIDDEVDNEYDDLDEIEREEFDRKYQRLPADYFQCKPYIEKCTDRSELVSRLVQRVVYYLFVGKEYNASRLDEIMSIPVTIRSTVTFQSNLAIATYRIGYFITASGIEEWAEGKNWFLCKAFSSLMPFYNRGKKDAAEL</sequence>
<organism evidence="1 2">
    <name type="scientific">Chlorogloeopsis fritschii PCC 6912</name>
    <dbReference type="NCBI Taxonomy" id="211165"/>
    <lineage>
        <taxon>Bacteria</taxon>
        <taxon>Bacillati</taxon>
        <taxon>Cyanobacteriota</taxon>
        <taxon>Cyanophyceae</taxon>
        <taxon>Nostocales</taxon>
        <taxon>Chlorogloeopsidaceae</taxon>
        <taxon>Chlorogloeopsis</taxon>
    </lineage>
</organism>
<accession>A0A433NLM9</accession>
<dbReference type="EMBL" id="RSCJ01000006">
    <property type="protein sequence ID" value="RUR83842.1"/>
    <property type="molecule type" value="Genomic_DNA"/>
</dbReference>
<name>A0A433NLM9_CHLFR</name>
<dbReference type="RefSeq" id="WP_016877448.1">
    <property type="nucleotide sequence ID" value="NZ_AJLN01000015.1"/>
</dbReference>
<gene>
    <name evidence="1" type="ORF">PCC6912_20850</name>
</gene>